<dbReference type="InterPro" id="IPR053741">
    <property type="entry name" value="Ser_Fungal_Prot_Inhib_sf"/>
</dbReference>
<feature type="chain" id="PRO_5027103874" evidence="1">
    <location>
        <begin position="18"/>
        <end position="98"/>
    </location>
</feature>
<evidence type="ECO:0000313" key="2">
    <source>
        <dbReference type="EMBL" id="NOV52182.1"/>
    </source>
</evidence>
<dbReference type="Gene3D" id="2.10.80.20">
    <property type="match status" value="1"/>
</dbReference>
<evidence type="ECO:0000256" key="1">
    <source>
        <dbReference type="SAM" id="SignalP"/>
    </source>
</evidence>
<dbReference type="GO" id="GO:0030414">
    <property type="term" value="F:peptidase inhibitor activity"/>
    <property type="evidence" value="ECO:0007669"/>
    <property type="project" value="InterPro"/>
</dbReference>
<feature type="signal peptide" evidence="1">
    <location>
        <begin position="1"/>
        <end position="17"/>
    </location>
</feature>
<proteinExistence type="predicted"/>
<reference evidence="2" key="1">
    <citation type="submission" date="2019-12" db="EMBL/GenBank/DDBJ databases">
        <title>The sialotranscriptome of the gopher-tortoise tick, Amblyomma tuberculatum.</title>
        <authorList>
            <person name="Karim S."/>
            <person name="Andersen J."/>
            <person name="Kumar D."/>
            <person name="Adamson S."/>
            <person name="Ennen J."/>
            <person name="Qualis C.P."/>
            <person name="Ribeiro J.M.C."/>
        </authorList>
    </citation>
    <scope>NUCLEOTIDE SEQUENCE</scope>
    <source>
        <strain evidence="2">Removed</strain>
        <tissue evidence="2">Salivary glands</tissue>
    </source>
</reference>
<sequence>MMLRVCMVLLLVAAVRAIVCPPGFCDSVNCPEVSAENCDGRVSKEGSVCGCCDACIQQLGEGQSCFLSSLRGVPPRSECKSGLFCDPETNVCTRLSLK</sequence>
<accession>A0A6M2E105</accession>
<dbReference type="AlphaFoldDB" id="A0A6M2E105"/>
<dbReference type="Pfam" id="PF12190">
    <property type="entry name" value="amfpi-1"/>
    <property type="match status" value="1"/>
</dbReference>
<keyword evidence="1" id="KW-0732">Signal</keyword>
<protein>
    <submittedName>
        <fullName evidence="2">Putative conserved secreted protein</fullName>
    </submittedName>
</protein>
<organism evidence="2">
    <name type="scientific">Amblyomma tuberculatum</name>
    <dbReference type="NCBI Taxonomy" id="48802"/>
    <lineage>
        <taxon>Eukaryota</taxon>
        <taxon>Metazoa</taxon>
        <taxon>Ecdysozoa</taxon>
        <taxon>Arthropoda</taxon>
        <taxon>Chelicerata</taxon>
        <taxon>Arachnida</taxon>
        <taxon>Acari</taxon>
        <taxon>Parasitiformes</taxon>
        <taxon>Ixodida</taxon>
        <taxon>Ixodoidea</taxon>
        <taxon>Ixodidae</taxon>
        <taxon>Amblyomminae</taxon>
        <taxon>Amblyomma</taxon>
    </lineage>
</organism>
<name>A0A6M2E105_9ACAR</name>
<dbReference type="InterPro" id="IPR009030">
    <property type="entry name" value="Growth_fac_rcpt_cys_sf"/>
</dbReference>
<dbReference type="EMBL" id="GIDH01000239">
    <property type="protein sequence ID" value="NOV52182.1"/>
    <property type="molecule type" value="Transcribed_RNA"/>
</dbReference>
<dbReference type="InterPro" id="IPR021066">
    <property type="entry name" value="FPI1"/>
</dbReference>
<dbReference type="SUPFAM" id="SSF57184">
    <property type="entry name" value="Growth factor receptor domain"/>
    <property type="match status" value="1"/>
</dbReference>